<dbReference type="Proteomes" id="UP000694428">
    <property type="component" value="Unplaced"/>
</dbReference>
<organism evidence="2 3">
    <name type="scientific">Pavo cristatus</name>
    <name type="common">Indian peafowl</name>
    <name type="synonym">Blue peafowl</name>
    <dbReference type="NCBI Taxonomy" id="9049"/>
    <lineage>
        <taxon>Eukaryota</taxon>
        <taxon>Metazoa</taxon>
        <taxon>Chordata</taxon>
        <taxon>Craniata</taxon>
        <taxon>Vertebrata</taxon>
        <taxon>Euteleostomi</taxon>
        <taxon>Archelosauria</taxon>
        <taxon>Archosauria</taxon>
        <taxon>Dinosauria</taxon>
        <taxon>Saurischia</taxon>
        <taxon>Theropoda</taxon>
        <taxon>Coelurosauria</taxon>
        <taxon>Aves</taxon>
        <taxon>Neognathae</taxon>
        <taxon>Galloanserae</taxon>
        <taxon>Galliformes</taxon>
        <taxon>Phasianidae</taxon>
        <taxon>Phasianinae</taxon>
        <taxon>Pavo</taxon>
    </lineage>
</organism>
<evidence type="ECO:0000313" key="2">
    <source>
        <dbReference type="Ensembl" id="ENSPSTP00000012212.1"/>
    </source>
</evidence>
<feature type="compositionally biased region" description="Low complexity" evidence="1">
    <location>
        <begin position="93"/>
        <end position="105"/>
    </location>
</feature>
<dbReference type="AlphaFoldDB" id="A0A8C9F8L6"/>
<name>A0A8C9F8L6_PAVCR</name>
<sequence length="105" mass="10825">LKGMQLSPLCSEYVFLGDSSLQPDRRLTQPNTVPQSPMGLGLASSDRLPGARPRAACLAGPSRAAPNSRHRRAPPAEAVLLPGTARSTSPLCRPAGAARGGRSAA</sequence>
<dbReference type="Ensembl" id="ENSPSTT00000012806.1">
    <property type="protein sequence ID" value="ENSPSTP00000012212.1"/>
    <property type="gene ID" value="ENSPSTG00000008603.1"/>
</dbReference>
<feature type="region of interest" description="Disordered" evidence="1">
    <location>
        <begin position="21"/>
        <end position="105"/>
    </location>
</feature>
<accession>A0A8C9F8L6</accession>
<protein>
    <submittedName>
        <fullName evidence="2">Uncharacterized protein</fullName>
    </submittedName>
</protein>
<proteinExistence type="predicted"/>
<reference evidence="2" key="2">
    <citation type="submission" date="2025-09" db="UniProtKB">
        <authorList>
            <consortium name="Ensembl"/>
        </authorList>
    </citation>
    <scope>IDENTIFICATION</scope>
</reference>
<keyword evidence="3" id="KW-1185">Reference proteome</keyword>
<evidence type="ECO:0000256" key="1">
    <source>
        <dbReference type="SAM" id="MobiDB-lite"/>
    </source>
</evidence>
<evidence type="ECO:0000313" key="3">
    <source>
        <dbReference type="Proteomes" id="UP000694428"/>
    </source>
</evidence>
<reference evidence="2" key="1">
    <citation type="submission" date="2025-08" db="UniProtKB">
        <authorList>
            <consortium name="Ensembl"/>
        </authorList>
    </citation>
    <scope>IDENTIFICATION</scope>
</reference>